<gene>
    <name evidence="1" type="ORF">EYF80_035269</name>
</gene>
<name>A0A4Z2GP12_9TELE</name>
<evidence type="ECO:0000313" key="1">
    <source>
        <dbReference type="EMBL" id="TNN54494.1"/>
    </source>
</evidence>
<reference evidence="1 2" key="1">
    <citation type="submission" date="2019-03" db="EMBL/GenBank/DDBJ databases">
        <title>First draft genome of Liparis tanakae, snailfish: a comprehensive survey of snailfish specific genes.</title>
        <authorList>
            <person name="Kim W."/>
            <person name="Song I."/>
            <person name="Jeong J.-H."/>
            <person name="Kim D."/>
            <person name="Kim S."/>
            <person name="Ryu S."/>
            <person name="Song J.Y."/>
            <person name="Lee S.K."/>
        </authorList>
    </citation>
    <scope>NUCLEOTIDE SEQUENCE [LARGE SCALE GENOMIC DNA]</scope>
    <source>
        <tissue evidence="1">Muscle</tissue>
    </source>
</reference>
<proteinExistence type="predicted"/>
<accession>A0A4Z2GP12</accession>
<sequence length="59" mass="6490">MHDLGSRGAAALVSRSLSFVDTHANTFAQIHFEAKMLTPVYVTAFADFNLFSLFTPPET</sequence>
<organism evidence="1 2">
    <name type="scientific">Liparis tanakae</name>
    <name type="common">Tanaka's snailfish</name>
    <dbReference type="NCBI Taxonomy" id="230148"/>
    <lineage>
        <taxon>Eukaryota</taxon>
        <taxon>Metazoa</taxon>
        <taxon>Chordata</taxon>
        <taxon>Craniata</taxon>
        <taxon>Vertebrata</taxon>
        <taxon>Euteleostomi</taxon>
        <taxon>Actinopterygii</taxon>
        <taxon>Neopterygii</taxon>
        <taxon>Teleostei</taxon>
        <taxon>Neoteleostei</taxon>
        <taxon>Acanthomorphata</taxon>
        <taxon>Eupercaria</taxon>
        <taxon>Perciformes</taxon>
        <taxon>Cottioidei</taxon>
        <taxon>Cottales</taxon>
        <taxon>Liparidae</taxon>
        <taxon>Liparis</taxon>
    </lineage>
</organism>
<evidence type="ECO:0000313" key="2">
    <source>
        <dbReference type="Proteomes" id="UP000314294"/>
    </source>
</evidence>
<dbReference type="EMBL" id="SRLO01000482">
    <property type="protein sequence ID" value="TNN54494.1"/>
    <property type="molecule type" value="Genomic_DNA"/>
</dbReference>
<keyword evidence="2" id="KW-1185">Reference proteome</keyword>
<dbReference type="Proteomes" id="UP000314294">
    <property type="component" value="Unassembled WGS sequence"/>
</dbReference>
<dbReference type="AlphaFoldDB" id="A0A4Z2GP12"/>
<comment type="caution">
    <text evidence="1">The sequence shown here is derived from an EMBL/GenBank/DDBJ whole genome shotgun (WGS) entry which is preliminary data.</text>
</comment>
<protein>
    <submittedName>
        <fullName evidence="1">Uncharacterized protein</fullName>
    </submittedName>
</protein>